<comment type="caution">
    <text evidence="1">The sequence shown here is derived from an EMBL/GenBank/DDBJ whole genome shotgun (WGS) entry which is preliminary data.</text>
</comment>
<dbReference type="OrthoDB" id="2281594at2759"/>
<evidence type="ECO:0000313" key="2">
    <source>
        <dbReference type="Proteomes" id="UP000717996"/>
    </source>
</evidence>
<protein>
    <submittedName>
        <fullName evidence="1">Uncharacterized protein</fullName>
    </submittedName>
</protein>
<dbReference type="Proteomes" id="UP000717996">
    <property type="component" value="Unassembled WGS sequence"/>
</dbReference>
<accession>A0A9P6Y517</accession>
<organism evidence="1 2">
    <name type="scientific">Rhizopus oryzae</name>
    <name type="common">Mucormycosis agent</name>
    <name type="synonym">Rhizopus arrhizus var. delemar</name>
    <dbReference type="NCBI Taxonomy" id="64495"/>
    <lineage>
        <taxon>Eukaryota</taxon>
        <taxon>Fungi</taxon>
        <taxon>Fungi incertae sedis</taxon>
        <taxon>Mucoromycota</taxon>
        <taxon>Mucoromycotina</taxon>
        <taxon>Mucoromycetes</taxon>
        <taxon>Mucorales</taxon>
        <taxon>Mucorineae</taxon>
        <taxon>Rhizopodaceae</taxon>
        <taxon>Rhizopus</taxon>
    </lineage>
</organism>
<name>A0A9P6Y517_RHIOR</name>
<gene>
    <name evidence="1" type="ORF">G6F51_009005</name>
</gene>
<proteinExistence type="predicted"/>
<dbReference type="AlphaFoldDB" id="A0A9P6Y517"/>
<reference evidence="1" key="1">
    <citation type="journal article" date="2020" name="Microb. Genom.">
        <title>Genetic diversity of clinical and environmental Mucorales isolates obtained from an investigation of mucormycosis cases among solid organ transplant recipients.</title>
        <authorList>
            <person name="Nguyen M.H."/>
            <person name="Kaul D."/>
            <person name="Muto C."/>
            <person name="Cheng S.J."/>
            <person name="Richter R.A."/>
            <person name="Bruno V.M."/>
            <person name="Liu G."/>
            <person name="Beyhan S."/>
            <person name="Sundermann A.J."/>
            <person name="Mounaud S."/>
            <person name="Pasculle A.W."/>
            <person name="Nierman W.C."/>
            <person name="Driscoll E."/>
            <person name="Cumbie R."/>
            <person name="Clancy C.J."/>
            <person name="Dupont C.L."/>
        </authorList>
    </citation>
    <scope>NUCLEOTIDE SEQUENCE</scope>
    <source>
        <strain evidence="1">GL16</strain>
    </source>
</reference>
<sequence>MVLSAINHDITSKANTPPGVADSRHNQLKKLELYKEYNYSYLADEIIRLYGLKYLEILLLETSGCFGSTDRPKIAFDHHKGLFGVLAMLRNITDEFSFASMNTFTKCKIFSVRAAGENIYLWSLLFEPEGSMFELWQEHMVGQQRI</sequence>
<evidence type="ECO:0000313" key="1">
    <source>
        <dbReference type="EMBL" id="KAG1539650.1"/>
    </source>
</evidence>
<dbReference type="EMBL" id="JAANIT010001573">
    <property type="protein sequence ID" value="KAG1539650.1"/>
    <property type="molecule type" value="Genomic_DNA"/>
</dbReference>